<sequence length="91" mass="10624">MRTMWLGIHLECVEGSPRVSGDCKDGAREFTGRRPRLARRLSGVAEKLAGSWEETRHGPKIKLRHKAKVWTMRWELAESSLGLHRRYREVR</sequence>
<dbReference type="EMBL" id="AMZH03017139">
    <property type="protein sequence ID" value="RRT43451.1"/>
    <property type="molecule type" value="Genomic_DNA"/>
</dbReference>
<accession>A0A426XVW9</accession>
<evidence type="ECO:0000313" key="1">
    <source>
        <dbReference type="EMBL" id="RRT43451.1"/>
    </source>
</evidence>
<protein>
    <submittedName>
        <fullName evidence="1">Uncharacterized protein</fullName>
    </submittedName>
</protein>
<dbReference type="AlphaFoldDB" id="A0A426XVW9"/>
<dbReference type="Proteomes" id="UP000287651">
    <property type="component" value="Unassembled WGS sequence"/>
</dbReference>
<reference evidence="1 2" key="1">
    <citation type="journal article" date="2014" name="Agronomy (Basel)">
        <title>A Draft Genome Sequence for Ensete ventricosum, the Drought-Tolerant Tree Against Hunger.</title>
        <authorList>
            <person name="Harrison J."/>
            <person name="Moore K.A."/>
            <person name="Paszkiewicz K."/>
            <person name="Jones T."/>
            <person name="Grant M."/>
            <person name="Ambacheew D."/>
            <person name="Muzemil S."/>
            <person name="Studholme D.J."/>
        </authorList>
    </citation>
    <scope>NUCLEOTIDE SEQUENCE [LARGE SCALE GENOMIC DNA]</scope>
</reference>
<organism evidence="1 2">
    <name type="scientific">Ensete ventricosum</name>
    <name type="common">Abyssinian banana</name>
    <name type="synonym">Musa ensete</name>
    <dbReference type="NCBI Taxonomy" id="4639"/>
    <lineage>
        <taxon>Eukaryota</taxon>
        <taxon>Viridiplantae</taxon>
        <taxon>Streptophyta</taxon>
        <taxon>Embryophyta</taxon>
        <taxon>Tracheophyta</taxon>
        <taxon>Spermatophyta</taxon>
        <taxon>Magnoliopsida</taxon>
        <taxon>Liliopsida</taxon>
        <taxon>Zingiberales</taxon>
        <taxon>Musaceae</taxon>
        <taxon>Ensete</taxon>
    </lineage>
</organism>
<gene>
    <name evidence="1" type="ORF">B296_00044329</name>
</gene>
<proteinExistence type="predicted"/>
<evidence type="ECO:0000313" key="2">
    <source>
        <dbReference type="Proteomes" id="UP000287651"/>
    </source>
</evidence>
<comment type="caution">
    <text evidence="1">The sequence shown here is derived from an EMBL/GenBank/DDBJ whole genome shotgun (WGS) entry which is preliminary data.</text>
</comment>
<name>A0A426XVW9_ENSVE</name>